<name>A0A1V3XJH7_MYCKA</name>
<dbReference type="Proteomes" id="UP000189229">
    <property type="component" value="Unassembled WGS sequence"/>
</dbReference>
<comment type="caution">
    <text evidence="1">The sequence shown here is derived from an EMBL/GenBank/DDBJ whole genome shotgun (WGS) entry which is preliminary data.</text>
</comment>
<dbReference type="EMBL" id="MVBM01000002">
    <property type="protein sequence ID" value="OOK79355.1"/>
    <property type="molecule type" value="Genomic_DNA"/>
</dbReference>
<accession>A0A1V3XJH7</accession>
<gene>
    <name evidence="1" type="ORF">BZL30_2396</name>
</gene>
<proteinExistence type="predicted"/>
<organism evidence="1 2">
    <name type="scientific">Mycobacterium kansasii</name>
    <dbReference type="NCBI Taxonomy" id="1768"/>
    <lineage>
        <taxon>Bacteria</taxon>
        <taxon>Bacillati</taxon>
        <taxon>Actinomycetota</taxon>
        <taxon>Actinomycetes</taxon>
        <taxon>Mycobacteriales</taxon>
        <taxon>Mycobacteriaceae</taxon>
        <taxon>Mycobacterium</taxon>
    </lineage>
</organism>
<protein>
    <submittedName>
        <fullName evidence="1">Uncharacterized protein</fullName>
    </submittedName>
</protein>
<reference evidence="1 2" key="1">
    <citation type="submission" date="2017-02" db="EMBL/GenBank/DDBJ databases">
        <title>Complete genome sequences of Mycobacterium kansasii strains isolated from rhesus macaques.</title>
        <authorList>
            <person name="Panda A."/>
            <person name="Nagaraj S."/>
            <person name="Zhao X."/>
            <person name="Tettelin H."/>
            <person name="Detolla L.J."/>
        </authorList>
    </citation>
    <scope>NUCLEOTIDE SEQUENCE [LARGE SCALE GENOMIC DNA]</scope>
    <source>
        <strain evidence="1 2">11-3813</strain>
    </source>
</reference>
<sequence length="65" mass="6462">MVLMTASSGSADATPAPAVSDNANAPAATVSPFNDSLMFGHLPSYCTANKTSTASAQRVAVFGQG</sequence>
<evidence type="ECO:0000313" key="2">
    <source>
        <dbReference type="Proteomes" id="UP000189229"/>
    </source>
</evidence>
<evidence type="ECO:0000313" key="1">
    <source>
        <dbReference type="EMBL" id="OOK79355.1"/>
    </source>
</evidence>
<dbReference type="AlphaFoldDB" id="A0A1V3XJH7"/>